<evidence type="ECO:0000256" key="6">
    <source>
        <dbReference type="ARBA" id="ARBA00023315"/>
    </source>
</evidence>
<dbReference type="InterPro" id="IPR020841">
    <property type="entry name" value="PKS_Beta-ketoAc_synthase_dom"/>
</dbReference>
<dbReference type="InterPro" id="IPR049900">
    <property type="entry name" value="PKS_mFAS_DH"/>
</dbReference>
<dbReference type="SMART" id="SM00829">
    <property type="entry name" value="PKS_ER"/>
    <property type="match status" value="1"/>
</dbReference>
<dbReference type="PROSITE" id="PS52004">
    <property type="entry name" value="KS3_2"/>
    <property type="match status" value="1"/>
</dbReference>
<dbReference type="InterPro" id="IPR014043">
    <property type="entry name" value="Acyl_transferase_dom"/>
</dbReference>
<dbReference type="Pfam" id="PF16197">
    <property type="entry name" value="KAsynt_C_assoc"/>
    <property type="match status" value="1"/>
</dbReference>
<dbReference type="InterPro" id="IPR002364">
    <property type="entry name" value="Quin_OxRdtase/zeta-crystal_CS"/>
</dbReference>
<evidence type="ECO:0000259" key="11">
    <source>
        <dbReference type="PROSITE" id="PS52019"/>
    </source>
</evidence>
<keyword evidence="6" id="KW-0012">Acyltransferase</keyword>
<dbReference type="RefSeq" id="WP_091858090.1">
    <property type="nucleotide sequence ID" value="NZ_FNBZ01000005.1"/>
</dbReference>
<dbReference type="SUPFAM" id="SSF52151">
    <property type="entry name" value="FabD/lysophospholipase-like"/>
    <property type="match status" value="1"/>
</dbReference>
<feature type="region of interest" description="C-terminal hotdog fold" evidence="7">
    <location>
        <begin position="1041"/>
        <end position="1187"/>
    </location>
</feature>
<dbReference type="Pfam" id="PF21089">
    <property type="entry name" value="PKS_DH_N"/>
    <property type="match status" value="1"/>
</dbReference>
<dbReference type="SUPFAM" id="SSF53901">
    <property type="entry name" value="Thiolase-like"/>
    <property type="match status" value="1"/>
</dbReference>
<keyword evidence="1" id="KW-0596">Phosphopantetheine</keyword>
<dbReference type="PROSITE" id="PS50075">
    <property type="entry name" value="CARRIER"/>
    <property type="match status" value="1"/>
</dbReference>
<dbReference type="InterPro" id="IPR013149">
    <property type="entry name" value="ADH-like_C"/>
</dbReference>
<dbReference type="InterPro" id="IPR016035">
    <property type="entry name" value="Acyl_Trfase/lysoPLipase"/>
</dbReference>
<keyword evidence="13" id="KW-1185">Reference proteome</keyword>
<dbReference type="InterPro" id="IPR020807">
    <property type="entry name" value="PKS_DH"/>
</dbReference>
<protein>
    <submittedName>
        <fullName evidence="12">Acyl transferase domain-containing protein</fullName>
    </submittedName>
</protein>
<dbReference type="InterPro" id="IPR014031">
    <property type="entry name" value="Ketoacyl_synth_C"/>
</dbReference>
<dbReference type="InterPro" id="IPR013968">
    <property type="entry name" value="PKS_KR"/>
</dbReference>
<dbReference type="InterPro" id="IPR001227">
    <property type="entry name" value="Ac_transferase_dom_sf"/>
</dbReference>
<organism evidence="12 13">
    <name type="scientific">Bosea robiniae</name>
    <dbReference type="NCBI Taxonomy" id="1036780"/>
    <lineage>
        <taxon>Bacteria</taxon>
        <taxon>Pseudomonadati</taxon>
        <taxon>Pseudomonadota</taxon>
        <taxon>Alphaproteobacteria</taxon>
        <taxon>Hyphomicrobiales</taxon>
        <taxon>Boseaceae</taxon>
        <taxon>Bosea</taxon>
    </lineage>
</organism>
<dbReference type="SMART" id="SM00823">
    <property type="entry name" value="PKS_PP"/>
    <property type="match status" value="1"/>
</dbReference>
<dbReference type="SUPFAM" id="SSF51735">
    <property type="entry name" value="NAD(P)-binding Rossmann-fold domains"/>
    <property type="match status" value="3"/>
</dbReference>
<evidence type="ECO:0000259" key="10">
    <source>
        <dbReference type="PROSITE" id="PS52004"/>
    </source>
</evidence>
<evidence type="ECO:0000256" key="2">
    <source>
        <dbReference type="ARBA" id="ARBA00022553"/>
    </source>
</evidence>
<dbReference type="Gene3D" id="3.30.70.3290">
    <property type="match status" value="1"/>
</dbReference>
<evidence type="ECO:0000259" key="9">
    <source>
        <dbReference type="PROSITE" id="PS50075"/>
    </source>
</evidence>
<dbReference type="Pfam" id="PF00109">
    <property type="entry name" value="ketoacyl-synt"/>
    <property type="match status" value="1"/>
</dbReference>
<dbReference type="InterPro" id="IPR013154">
    <property type="entry name" value="ADH-like_N"/>
</dbReference>
<dbReference type="PANTHER" id="PTHR43775">
    <property type="entry name" value="FATTY ACID SYNTHASE"/>
    <property type="match status" value="1"/>
</dbReference>
<dbReference type="Pfam" id="PF00550">
    <property type="entry name" value="PP-binding"/>
    <property type="match status" value="1"/>
</dbReference>
<dbReference type="CDD" id="cd00833">
    <property type="entry name" value="PKS"/>
    <property type="match status" value="1"/>
</dbReference>
<dbReference type="Pfam" id="PF14765">
    <property type="entry name" value="PS-DH"/>
    <property type="match status" value="1"/>
</dbReference>
<feature type="region of interest" description="Disordered" evidence="8">
    <location>
        <begin position="2452"/>
        <end position="2478"/>
    </location>
</feature>
<keyword evidence="3 12" id="KW-0808">Transferase</keyword>
<evidence type="ECO:0000256" key="3">
    <source>
        <dbReference type="ARBA" id="ARBA00022679"/>
    </source>
</evidence>
<dbReference type="SMART" id="SM00822">
    <property type="entry name" value="PKS_KR"/>
    <property type="match status" value="1"/>
</dbReference>
<feature type="region of interest" description="N-terminal hotdog fold" evidence="7">
    <location>
        <begin position="910"/>
        <end position="1029"/>
    </location>
</feature>
<dbReference type="InterPro" id="IPR016036">
    <property type="entry name" value="Malonyl_transacylase_ACP-bd"/>
</dbReference>
<dbReference type="Gene3D" id="3.40.50.720">
    <property type="entry name" value="NAD(P)-binding Rossmann-like Domain"/>
    <property type="match status" value="3"/>
</dbReference>
<dbReference type="InterPro" id="IPR018201">
    <property type="entry name" value="Ketoacyl_synth_AS"/>
</dbReference>
<reference evidence="12 13" key="1">
    <citation type="submission" date="2016-10" db="EMBL/GenBank/DDBJ databases">
        <authorList>
            <person name="Varghese N."/>
            <person name="Submissions S."/>
        </authorList>
    </citation>
    <scope>NUCLEOTIDE SEQUENCE [LARGE SCALE GENOMIC DNA]</scope>
    <source>
        <strain evidence="12 13">DSM 26672</strain>
    </source>
</reference>
<dbReference type="Gene3D" id="3.40.366.10">
    <property type="entry name" value="Malonyl-Coenzyme A Acyl Carrier Protein, domain 2"/>
    <property type="match status" value="1"/>
</dbReference>
<dbReference type="InterPro" id="IPR036736">
    <property type="entry name" value="ACP-like_sf"/>
</dbReference>
<evidence type="ECO:0000313" key="13">
    <source>
        <dbReference type="Proteomes" id="UP000199468"/>
    </source>
</evidence>
<dbReference type="Pfam" id="PF02801">
    <property type="entry name" value="Ketoacyl-synt_C"/>
    <property type="match status" value="1"/>
</dbReference>
<dbReference type="CDD" id="cd05195">
    <property type="entry name" value="enoyl_red"/>
    <property type="match status" value="1"/>
</dbReference>
<dbReference type="InterPro" id="IPR020806">
    <property type="entry name" value="PKS_PP-bd"/>
</dbReference>
<dbReference type="InterPro" id="IPR049551">
    <property type="entry name" value="PKS_DH_C"/>
</dbReference>
<dbReference type="Gene3D" id="3.90.180.10">
    <property type="entry name" value="Medium-chain alcohol dehydrogenases, catalytic domain"/>
    <property type="match status" value="1"/>
</dbReference>
<feature type="active site" description="Proton acceptor; for dehydratase activity" evidence="7">
    <location>
        <position position="939"/>
    </location>
</feature>
<dbReference type="PROSITE" id="PS01162">
    <property type="entry name" value="QOR_ZETA_CRYSTAL"/>
    <property type="match status" value="1"/>
</dbReference>
<feature type="domain" description="PKS/mFAS DH" evidence="11">
    <location>
        <begin position="910"/>
        <end position="1187"/>
    </location>
</feature>
<dbReference type="InterPro" id="IPR032821">
    <property type="entry name" value="PKS_assoc"/>
</dbReference>
<evidence type="ECO:0000256" key="7">
    <source>
        <dbReference type="PROSITE-ProRule" id="PRU01363"/>
    </source>
</evidence>
<dbReference type="SMART" id="SM00827">
    <property type="entry name" value="PKS_AT"/>
    <property type="match status" value="1"/>
</dbReference>
<keyword evidence="5" id="KW-0511">Multifunctional enzyme</keyword>
<dbReference type="Gene3D" id="1.10.1200.10">
    <property type="entry name" value="ACP-like"/>
    <property type="match status" value="1"/>
</dbReference>
<dbReference type="InterPro" id="IPR042104">
    <property type="entry name" value="PKS_dehydratase_sf"/>
</dbReference>
<dbReference type="InterPro" id="IPR036291">
    <property type="entry name" value="NAD(P)-bd_dom_sf"/>
</dbReference>
<dbReference type="InterPro" id="IPR049552">
    <property type="entry name" value="PKS_DH_N"/>
</dbReference>
<dbReference type="PANTHER" id="PTHR43775:SF37">
    <property type="entry name" value="SI:DKEY-61P9.11"/>
    <property type="match status" value="1"/>
</dbReference>
<dbReference type="InterPro" id="IPR016039">
    <property type="entry name" value="Thiolase-like"/>
</dbReference>
<dbReference type="Gene3D" id="3.10.129.110">
    <property type="entry name" value="Polyketide synthase dehydratase"/>
    <property type="match status" value="1"/>
</dbReference>
<dbReference type="SUPFAM" id="SSF55048">
    <property type="entry name" value="Probable ACP-binding domain of malonyl-CoA ACP transacylase"/>
    <property type="match status" value="1"/>
</dbReference>
<accession>A0ABY0P1F2</accession>
<proteinExistence type="predicted"/>
<dbReference type="InterPro" id="IPR011032">
    <property type="entry name" value="GroES-like_sf"/>
</dbReference>
<dbReference type="InterPro" id="IPR014030">
    <property type="entry name" value="Ketoacyl_synth_N"/>
</dbReference>
<name>A0ABY0P1F2_9HYPH</name>
<dbReference type="InterPro" id="IPR020843">
    <property type="entry name" value="ER"/>
</dbReference>
<dbReference type="GO" id="GO:0016740">
    <property type="term" value="F:transferase activity"/>
    <property type="evidence" value="ECO:0007669"/>
    <property type="project" value="UniProtKB-KW"/>
</dbReference>
<evidence type="ECO:0000313" key="12">
    <source>
        <dbReference type="EMBL" id="SDG73441.1"/>
    </source>
</evidence>
<dbReference type="EMBL" id="FNBZ01000005">
    <property type="protein sequence ID" value="SDG73441.1"/>
    <property type="molecule type" value="Genomic_DNA"/>
</dbReference>
<evidence type="ECO:0000256" key="5">
    <source>
        <dbReference type="ARBA" id="ARBA00023268"/>
    </source>
</evidence>
<feature type="domain" description="Carrier" evidence="9">
    <location>
        <begin position="2348"/>
        <end position="2431"/>
    </location>
</feature>
<dbReference type="Pfam" id="PF08240">
    <property type="entry name" value="ADH_N"/>
    <property type="match status" value="1"/>
</dbReference>
<dbReference type="InterPro" id="IPR009081">
    <property type="entry name" value="PP-bd_ACP"/>
</dbReference>
<evidence type="ECO:0000256" key="8">
    <source>
        <dbReference type="SAM" id="MobiDB-lite"/>
    </source>
</evidence>
<dbReference type="Proteomes" id="UP000199468">
    <property type="component" value="Unassembled WGS sequence"/>
</dbReference>
<dbReference type="Pfam" id="PF00107">
    <property type="entry name" value="ADH_zinc_N"/>
    <property type="match status" value="1"/>
</dbReference>
<keyword evidence="2" id="KW-0597">Phosphoprotein</keyword>
<evidence type="ECO:0000256" key="1">
    <source>
        <dbReference type="ARBA" id="ARBA00022450"/>
    </source>
</evidence>
<dbReference type="InterPro" id="IPR057326">
    <property type="entry name" value="KR_dom"/>
</dbReference>
<sequence length="2478" mass="262575">MSFHKQSTDAEAAIIGAGCILPGANSLEALWKLLLEGRNVVSERPRGRWNVERFLRPGDPAPGFSYSFAGGYLDDAFGFDPTPFNISPREAQQMDPQQRLLLTAAWRAFEDAGLPPSTLAGGNVGVYVGASLADYQSAGAFDPAVIGSHFMTGNALSILANRLSYVFDLKGPSFTVDAACSSSFIALAQAVAALRAGEVDFAIVGGVNMLLSPVPFIGFSQARMLSATGLCRPFSEAADGYVRSEGAVVLVLQRETEAIAAGRRVRSVVVAAGTNADGRTNGISLPSQETQQHLIETIYRNAGFYPEALAFVEAHGTGTKIGDPIEAAAIGEALGRHRAAPLPIGSIKSNLGHLEAASGLASLLKASLSLEQRLVPRSLFSEAPNTAIPFDDLNLRPLVQPLALPSDGRDLFAGVCNYGFGGTNGHAILRSARGGEQGRANGAASRPAEVLLVSASTADALKARALQVAGAVSGDLSVARVANALAYQCELLPHRLAVPIQEKPPAAADVAASLRAFAQGSASRKDSSAAVVHGAERPAVFVFSGNGAQFVGMGGAAYRANATFRREIDDIDRIYAEIAGWSIADRLRDGVSDDELEQTSIAQPLIFAVQSALAVALTEYGIRPVGSLGHSVGEIAAVECSGLISRRDALRIMHKRSHHQETVRGKGRMLVLACPALKVEELLAEAGMQDVDIAAYNSATSTTVSGPAGQLEALARLARKSRIAGVPVHVDYPFHSRALDEIQEALVADLGTIAVQAPRVPFYSTVTGELLVPGELDADYWWHNIRRPVRFADAVAAVLAAQPDAAFVEIAPRSLLVGPISDILRAGEAQNPVLPTLAANDLADRDPIRGVVVRLVVNGVAHDREAVFGSAPTMVESLPPYPFQPEEYRFDETVEAISVHGRLIASQPLHPLLGPRVSDGSAEWRNLLDPVLLPYLDDHRVDGGVVMPAAALIEFALAAGRELFGEVPLEIAEFDITKAMTFGDDETREVSTRYFEHTGTVEIWSRRRFATGDWILHARGALAPLQNAATLSLPPLPTVQDPILSEAAEIYAAAERAGLDYGPHFRAVISTLRDETVGESRLRVPEGGTGAYDDRHVLHPVSLDASFHGLFLARPQRDGERKAHLPIRFRHIRVWKPGVGVAHSVTKLETETDRFKTLSVALMDEDGGRVASIEAAVLRSVHLVKPFMIERTFREDRLAIAPVTLPAPAFDEAGGPSEEAQQLSLLLKAFAISLARSLSRDLLSSERGDSFESVVIEGKVAAVAEPLFGMARDILARAGGLDSTEDGTRLSATFAMPSPQALLGTLQQRFPAANRELRLAAQALVQAGPFLRRGEIDARSAGFAYDQWDLRGICASMRDVAKQVLDGWTAAASRPLRVLVAGGWNGGLTEALAEAVQDGRIQVTFAVANVERADEQRHGPGMGSVFDMLVIDGIEKSAPSRFDALIGFDMPLSPFHETNALAIRGALGLLAGDAPILLAQPGDDLHLSFLLGAATPAIWQGHGSLPHGGLAGMCRQLEEAGATAVESGQSQDGALALISARGASVEAPHHAPNAVAVVTGQGAADPRGHYGLMAAPLFMDDGGGQLAAWLEALPEGARATVVVAPEAANSTSLDRLSGRIDTLIVVLKLLAAAQRPCRMLVLAEAASAGDDIRAGEEAGIHAFMRVAINEFPEIDLRFVDIASSSPAAGLADILEAENAERELRITASGIEVSRVRRGMERDAPLGSDERAVLHFADGVGLDGFEWLRQARHEPGEGEIEVEVVAAGLNYRDLMVGLGLLDDDLLGAGLTRAALGFECAGRVSRVGPGVTRLQPGDPVMGFAAGAFASHIICPDWHFFPVPEGLDLEAAATIPVAFSTAWYALVERGHVRAGEKVLVHGAAGGVGLAAIQIAKLHGAEVLGTASNDARRAIAMAAGADAVFDSRRERFADEIRRQIGSVDVVLNSLAGPAMLASFRLLKPFGRFLELGKRDFLDNTQLALRPFLRNIAYSGVDLDELLAADPALVREMMAKLSEAFGRQGLRPLTYRSFEAYEVGAAFRTMQASEHVGKIVIRPPRAARTDLASLNYAARPGLYVVVGGTTGFGFATAQWLARKGASQIALLSRRGAVDDDLAPQLAEMRASGVEVVVEALDVCDKAAVAETIGRLAGKHRPLRGVVHAAVHLDDGLIANLSPERLRAVLRTKVDGIINLADATEEHALDVFVAYSSATTLIGSPGQGAYVAANGFLEGFMRGRRSRGKPGLAIGWGAISDVGLIARDKQLGQRLRRATGVVPMRAFEALAHLGRLLSLGNAADPVQFYAGLSSGSGADKLDLLKSAAFLELAQPGGEARTMHAEDLGSSLRGKSREEAVGIVTGVLRREVAEILRMAEGKVDLSRPLADLGLDSLMALELHMALEAAIGVQIAVVGTGDRSLLDLAGTIVDQLDQTEGEEAAEPASSENMQATIIRLATAHSKMDISPEQASEIEEMVRRPSRGAAE</sequence>
<gene>
    <name evidence="12" type="ORF">SAMN05421844_105120</name>
</gene>
<comment type="caution">
    <text evidence="12">The sequence shown here is derived from an EMBL/GenBank/DDBJ whole genome shotgun (WGS) entry which is preliminary data.</text>
</comment>
<dbReference type="SUPFAM" id="SSF50129">
    <property type="entry name" value="GroES-like"/>
    <property type="match status" value="1"/>
</dbReference>
<feature type="active site" description="Proton donor; for dehydratase activity" evidence="7">
    <location>
        <position position="1104"/>
    </location>
</feature>
<dbReference type="PROSITE" id="PS52019">
    <property type="entry name" value="PKS_MFAS_DH"/>
    <property type="match status" value="1"/>
</dbReference>
<dbReference type="SMART" id="SM00825">
    <property type="entry name" value="PKS_KS"/>
    <property type="match status" value="1"/>
</dbReference>
<dbReference type="SMART" id="SM00826">
    <property type="entry name" value="PKS_DH"/>
    <property type="match status" value="1"/>
</dbReference>
<evidence type="ECO:0000256" key="4">
    <source>
        <dbReference type="ARBA" id="ARBA00022857"/>
    </source>
</evidence>
<dbReference type="SUPFAM" id="SSF47336">
    <property type="entry name" value="ACP-like"/>
    <property type="match status" value="1"/>
</dbReference>
<dbReference type="Pfam" id="PF08659">
    <property type="entry name" value="KR"/>
    <property type="match status" value="1"/>
</dbReference>
<dbReference type="Gene3D" id="3.40.47.10">
    <property type="match status" value="1"/>
</dbReference>
<keyword evidence="4" id="KW-0521">NADP</keyword>
<dbReference type="PROSITE" id="PS00606">
    <property type="entry name" value="KS3_1"/>
    <property type="match status" value="1"/>
</dbReference>
<dbReference type="InterPro" id="IPR050091">
    <property type="entry name" value="PKS_NRPS_Biosynth_Enz"/>
</dbReference>
<feature type="domain" description="Ketosynthase family 3 (KS3)" evidence="10">
    <location>
        <begin position="9"/>
        <end position="431"/>
    </location>
</feature>
<dbReference type="Pfam" id="PF00698">
    <property type="entry name" value="Acyl_transf_1"/>
    <property type="match status" value="1"/>
</dbReference>